<dbReference type="NCBIfam" id="TIGR00756">
    <property type="entry name" value="PPR"/>
    <property type="match status" value="4"/>
</dbReference>
<evidence type="ECO:0000256" key="1">
    <source>
        <dbReference type="ARBA" id="ARBA00022737"/>
    </source>
</evidence>
<dbReference type="InterPro" id="IPR046960">
    <property type="entry name" value="PPR_At4g14850-like_plant"/>
</dbReference>
<proteinExistence type="predicted"/>
<dbReference type="FunFam" id="1.25.40.10:FF:000396">
    <property type="entry name" value="Pentatricopeptide repeat-containing protein At2g36730"/>
    <property type="match status" value="1"/>
</dbReference>
<dbReference type="GO" id="GO:0003723">
    <property type="term" value="F:RNA binding"/>
    <property type="evidence" value="ECO:0007669"/>
    <property type="project" value="InterPro"/>
</dbReference>
<name>A0AAV8UAJ7_9ROSI</name>
<dbReference type="Pfam" id="PF20431">
    <property type="entry name" value="E_motif"/>
    <property type="match status" value="1"/>
</dbReference>
<protein>
    <submittedName>
        <fullName evidence="3">Uncharacterized protein</fullName>
    </submittedName>
</protein>
<dbReference type="EMBL" id="JAIWQS010000001">
    <property type="protein sequence ID" value="KAJ8775328.1"/>
    <property type="molecule type" value="Genomic_DNA"/>
</dbReference>
<reference evidence="3 4" key="1">
    <citation type="submission" date="2021-09" db="EMBL/GenBank/DDBJ databases">
        <title>Genomic insights and catalytic innovation underlie evolution of tropane alkaloids biosynthesis.</title>
        <authorList>
            <person name="Wang Y.-J."/>
            <person name="Tian T."/>
            <person name="Huang J.-P."/>
            <person name="Huang S.-X."/>
        </authorList>
    </citation>
    <scope>NUCLEOTIDE SEQUENCE [LARGE SCALE GENOMIC DNA]</scope>
    <source>
        <strain evidence="3">KIB-2018</strain>
        <tissue evidence="3">Leaf</tissue>
    </source>
</reference>
<dbReference type="Gene3D" id="1.25.40.10">
    <property type="entry name" value="Tetratricopeptide repeat domain"/>
    <property type="match status" value="4"/>
</dbReference>
<feature type="repeat" description="PPR" evidence="2">
    <location>
        <begin position="291"/>
        <end position="326"/>
    </location>
</feature>
<accession>A0AAV8UAJ7</accession>
<keyword evidence="4" id="KW-1185">Reference proteome</keyword>
<dbReference type="Pfam" id="PF01535">
    <property type="entry name" value="PPR"/>
    <property type="match status" value="5"/>
</dbReference>
<evidence type="ECO:0000313" key="3">
    <source>
        <dbReference type="EMBL" id="KAJ8775328.1"/>
    </source>
</evidence>
<dbReference type="Pfam" id="PF13041">
    <property type="entry name" value="PPR_2"/>
    <property type="match status" value="1"/>
</dbReference>
<gene>
    <name evidence="3" type="ORF">K2173_020332</name>
</gene>
<keyword evidence="1" id="KW-0677">Repeat</keyword>
<evidence type="ECO:0000313" key="4">
    <source>
        <dbReference type="Proteomes" id="UP001159364"/>
    </source>
</evidence>
<organism evidence="3 4">
    <name type="scientific">Erythroxylum novogranatense</name>
    <dbReference type="NCBI Taxonomy" id="1862640"/>
    <lineage>
        <taxon>Eukaryota</taxon>
        <taxon>Viridiplantae</taxon>
        <taxon>Streptophyta</taxon>
        <taxon>Embryophyta</taxon>
        <taxon>Tracheophyta</taxon>
        <taxon>Spermatophyta</taxon>
        <taxon>Magnoliopsida</taxon>
        <taxon>eudicotyledons</taxon>
        <taxon>Gunneridae</taxon>
        <taxon>Pentapetalae</taxon>
        <taxon>rosids</taxon>
        <taxon>fabids</taxon>
        <taxon>Malpighiales</taxon>
        <taxon>Erythroxylaceae</taxon>
        <taxon>Erythroxylum</taxon>
    </lineage>
</organism>
<dbReference type="InterPro" id="IPR046848">
    <property type="entry name" value="E_motif"/>
</dbReference>
<dbReference type="FunFam" id="1.25.40.10:FF:001093">
    <property type="entry name" value="Pentatricopeptide repeat-containing protein At2g34400"/>
    <property type="match status" value="1"/>
</dbReference>
<comment type="caution">
    <text evidence="3">The sequence shown here is derived from an EMBL/GenBank/DDBJ whole genome shotgun (WGS) entry which is preliminary data.</text>
</comment>
<dbReference type="AlphaFoldDB" id="A0AAV8UAJ7"/>
<feature type="repeat" description="PPR" evidence="2">
    <location>
        <begin position="89"/>
        <end position="123"/>
    </location>
</feature>
<dbReference type="PANTHER" id="PTHR47926:SF347">
    <property type="entry name" value="PENTATRICOPEPTIDE REPEAT-CONTAINING PROTEIN"/>
    <property type="match status" value="1"/>
</dbReference>
<dbReference type="InterPro" id="IPR002885">
    <property type="entry name" value="PPR_rpt"/>
</dbReference>
<dbReference type="FunFam" id="1.25.40.10:FF:001678">
    <property type="entry name" value="Pentatricopeptide repeat-containing protein At2g36730"/>
    <property type="match status" value="1"/>
</dbReference>
<dbReference type="InterPro" id="IPR011990">
    <property type="entry name" value="TPR-like_helical_dom_sf"/>
</dbReference>
<dbReference type="GO" id="GO:0009451">
    <property type="term" value="P:RNA modification"/>
    <property type="evidence" value="ECO:0007669"/>
    <property type="project" value="InterPro"/>
</dbReference>
<sequence>MVRFLVPISVHTKNRNTNTNFVSKKHQCLTLLNLCSSLRHLLQVHAQIQVSGLQEDAYLVRELVHFCSLSPWKNLGYAQSLLDRSVSSTPVSWNIVIRGYAASDTPRKAMWVFLRMRREGLSPNKLTYPFLLKACASCLALEEGKQIHVDVIKHGLDDDVYVNNNLVHFYGSCKKILDARKVFDGMFVRSLVSWNAIMTAFVENSWLVDAIGYFVKIRDTEFEPDETTMVIMLSLCAEMGNLSLGRWIHSRMVEGGMTLNCQLGTALVDMYAKSGAVDYARRVFDIMDEKNVWTWSAMILGLAQHGFANEGLELFSRMMRNSPIRPNYVTFLGVLCACSHAGLVDDGFRYFHEMEHKHGIKPVMIHYGAMVDILGRAGRLKEAYNFIVNLPIKPDPVVWRTLLSACSIHDIKDTDGVADKVRKRLLEQEPRRSGNLVMAANMYADAGMWEKAAKLRRVIRDGGLKKTGGESYLEFGGSIHRFFSGFSSQDDHELIYHLLDALNLHMKIVNS</sequence>
<evidence type="ECO:0000256" key="2">
    <source>
        <dbReference type="PROSITE-ProRule" id="PRU00708"/>
    </source>
</evidence>
<dbReference type="Proteomes" id="UP001159364">
    <property type="component" value="Linkage Group LG01"/>
</dbReference>
<dbReference type="PROSITE" id="PS51375">
    <property type="entry name" value="PPR"/>
    <property type="match status" value="2"/>
</dbReference>
<dbReference type="PANTHER" id="PTHR47926">
    <property type="entry name" value="PENTATRICOPEPTIDE REPEAT-CONTAINING PROTEIN"/>
    <property type="match status" value="1"/>
</dbReference>